<dbReference type="STRING" id="716544.wcw_1835"/>
<dbReference type="InterPro" id="IPR023214">
    <property type="entry name" value="HAD_sf"/>
</dbReference>
<evidence type="ECO:0000313" key="1">
    <source>
        <dbReference type="EMBL" id="ADI39174.1"/>
    </source>
</evidence>
<dbReference type="GO" id="GO:0016787">
    <property type="term" value="F:hydrolase activity"/>
    <property type="evidence" value="ECO:0007669"/>
    <property type="project" value="UniProtKB-KW"/>
</dbReference>
<dbReference type="PANTHER" id="PTHR43344">
    <property type="entry name" value="PHOSPHOSERINE PHOSPHATASE"/>
    <property type="match status" value="1"/>
</dbReference>
<name>D6YSX9_WADCW</name>
<gene>
    <name evidence="1" type="primary">cicA</name>
    <name evidence="1" type="ordered locus">wcw_1835</name>
</gene>
<proteinExistence type="predicted"/>
<protein>
    <submittedName>
        <fullName evidence="1">Putative hydrolase</fullName>
    </submittedName>
</protein>
<dbReference type="CDD" id="cd02612">
    <property type="entry name" value="HAD_PGPPase"/>
    <property type="match status" value="1"/>
</dbReference>
<sequence length="207" mass="24367">MESKQKLKKGVAAFDFDGTLTYRDSFFQFLIYTFGWWDFIRKTLPILPKLVWYLLGKVSRTEAKESLLTQFFKGRPMDEVRKMGESFVKSQFVKFRPEALARLRWHQRQGHRCFIVSASVDVWLEPWAKENGIERVLSSRLEVDHKGCVTGKLAGKNCRREEKVHRLEEVLGPLENYEIYAYGDTIGDKEMMKAADHPYFCWFPKNP</sequence>
<evidence type="ECO:0000313" key="2">
    <source>
        <dbReference type="Proteomes" id="UP000001505"/>
    </source>
</evidence>
<keyword evidence="2" id="KW-1185">Reference proteome</keyword>
<organism evidence="1 2">
    <name type="scientific">Waddlia chondrophila (strain ATCC VR-1470 / WSU 86-1044)</name>
    <dbReference type="NCBI Taxonomy" id="716544"/>
    <lineage>
        <taxon>Bacteria</taxon>
        <taxon>Pseudomonadati</taxon>
        <taxon>Chlamydiota</taxon>
        <taxon>Chlamydiia</taxon>
        <taxon>Parachlamydiales</taxon>
        <taxon>Waddliaceae</taxon>
        <taxon>Waddlia</taxon>
    </lineage>
</organism>
<dbReference type="eggNOG" id="COG0560">
    <property type="taxonomic scope" value="Bacteria"/>
</dbReference>
<dbReference type="Proteomes" id="UP000001505">
    <property type="component" value="Chromosome"/>
</dbReference>
<dbReference type="Pfam" id="PF12710">
    <property type="entry name" value="HAD"/>
    <property type="match status" value="1"/>
</dbReference>
<accession>D6YSX9</accession>
<dbReference type="KEGG" id="wch:wcw_1835"/>
<dbReference type="NCBIfam" id="TIGR01490">
    <property type="entry name" value="HAD-SF-IB-hyp1"/>
    <property type="match status" value="1"/>
</dbReference>
<dbReference type="InterPro" id="IPR006385">
    <property type="entry name" value="HAD_hydro_SerB1"/>
</dbReference>
<dbReference type="HOGENOM" id="CLU_052657_2_1_0"/>
<keyword evidence="1" id="KW-0378">Hydrolase</keyword>
<dbReference type="EMBL" id="CP001928">
    <property type="protein sequence ID" value="ADI39174.1"/>
    <property type="molecule type" value="Genomic_DNA"/>
</dbReference>
<dbReference type="InterPro" id="IPR036412">
    <property type="entry name" value="HAD-like_sf"/>
</dbReference>
<dbReference type="SUPFAM" id="SSF56784">
    <property type="entry name" value="HAD-like"/>
    <property type="match status" value="1"/>
</dbReference>
<dbReference type="Gene3D" id="3.40.50.1000">
    <property type="entry name" value="HAD superfamily/HAD-like"/>
    <property type="match status" value="1"/>
</dbReference>
<dbReference type="InterPro" id="IPR050582">
    <property type="entry name" value="HAD-like_SerB"/>
</dbReference>
<reference evidence="1 2" key="1">
    <citation type="journal article" date="2010" name="PLoS ONE">
        <title>The Waddlia genome: a window into chlamydial biology.</title>
        <authorList>
            <person name="Bertelli C."/>
            <person name="Collyn F."/>
            <person name="Croxatto A."/>
            <person name="Ruckert C."/>
            <person name="Polkinghorne A."/>
            <person name="Kebbi-Beghdadi C."/>
            <person name="Goesmann A."/>
            <person name="Vaughan L."/>
            <person name="Greub G."/>
        </authorList>
    </citation>
    <scope>NUCLEOTIDE SEQUENCE [LARGE SCALE GENOMIC DNA]</scope>
    <source>
        <strain evidence="2">ATCC VR-1470 / WSU 86-1044</strain>
    </source>
</reference>
<dbReference type="AlphaFoldDB" id="D6YSX9"/>
<dbReference type="Gene3D" id="1.20.1440.100">
    <property type="entry name" value="SG protein - dephosphorylation function"/>
    <property type="match status" value="1"/>
</dbReference>
<dbReference type="NCBIfam" id="TIGR01488">
    <property type="entry name" value="HAD-SF-IB"/>
    <property type="match status" value="1"/>
</dbReference>
<dbReference type="RefSeq" id="WP_013182874.1">
    <property type="nucleotide sequence ID" value="NC_014225.1"/>
</dbReference>